<gene>
    <name evidence="2" type="ORF">SU32_09330</name>
</gene>
<dbReference type="SUPFAM" id="SSF50800">
    <property type="entry name" value="PK beta-barrel domain-like"/>
    <property type="match status" value="1"/>
</dbReference>
<dbReference type="Pfam" id="PF03473">
    <property type="entry name" value="MOSC"/>
    <property type="match status" value="1"/>
</dbReference>
<keyword evidence="3" id="KW-1185">Reference proteome</keyword>
<evidence type="ECO:0000313" key="3">
    <source>
        <dbReference type="Proteomes" id="UP000038011"/>
    </source>
</evidence>
<name>A0A0N0E7J1_9HYPH</name>
<proteinExistence type="predicted"/>
<dbReference type="Gene3D" id="2.40.33.20">
    <property type="entry name" value="PK beta-barrel domain-like"/>
    <property type="match status" value="1"/>
</dbReference>
<dbReference type="GO" id="GO:0030151">
    <property type="term" value="F:molybdenum ion binding"/>
    <property type="evidence" value="ECO:0007669"/>
    <property type="project" value="InterPro"/>
</dbReference>
<evidence type="ECO:0000259" key="1">
    <source>
        <dbReference type="PROSITE" id="PS51340"/>
    </source>
</evidence>
<dbReference type="InterPro" id="IPR005303">
    <property type="entry name" value="MOCOS_middle"/>
</dbReference>
<dbReference type="OrthoDB" id="581532at2"/>
<comment type="caution">
    <text evidence="2">The sequence shown here is derived from an EMBL/GenBank/DDBJ whole genome shotgun (WGS) entry which is preliminary data.</text>
</comment>
<dbReference type="GO" id="GO:0030170">
    <property type="term" value="F:pyridoxal phosphate binding"/>
    <property type="evidence" value="ECO:0007669"/>
    <property type="project" value="InterPro"/>
</dbReference>
<dbReference type="Proteomes" id="UP000038011">
    <property type="component" value="Unassembled WGS sequence"/>
</dbReference>
<organism evidence="2 3">
    <name type="scientific">Ahrensia marina</name>
    <dbReference type="NCBI Taxonomy" id="1514904"/>
    <lineage>
        <taxon>Bacteria</taxon>
        <taxon>Pseudomonadati</taxon>
        <taxon>Pseudomonadota</taxon>
        <taxon>Alphaproteobacteria</taxon>
        <taxon>Hyphomicrobiales</taxon>
        <taxon>Ahrensiaceae</taxon>
        <taxon>Ahrensia</taxon>
    </lineage>
</organism>
<accession>A0A0N0E7J1</accession>
<dbReference type="Pfam" id="PF03476">
    <property type="entry name" value="MOSC_N"/>
    <property type="match status" value="1"/>
</dbReference>
<sequence>MNAVVKELITYPVKGLSGQQLETVKLEESRGFPLDRAFAFARYDSGMDPANPRPMPKSRFLVLARDAALARLNTRLDTTTKQLFIQDGGENLVFDCATDEGMAEAAHFLSTVVGLEADKTPNFIDGGDLRFTDVCMTSPQYMHAISIINLASVRALSEAIGRDVDPHRFRGNLLIDGWEAFSELEALDREVEVNGVKLRILQRTRRCPATQVNLQTAERDLDVPALIEEHFGHRDMGVYAEVLTGGDIKVGDAVGSL</sequence>
<dbReference type="RefSeq" id="WP_053999089.1">
    <property type="nucleotide sequence ID" value="NZ_JXMU01000012.1"/>
</dbReference>
<dbReference type="EMBL" id="JXMU01000012">
    <property type="protein sequence ID" value="KPB01248.1"/>
    <property type="molecule type" value="Genomic_DNA"/>
</dbReference>
<protein>
    <recommendedName>
        <fullName evidence="1">MOSC domain-containing protein</fullName>
    </recommendedName>
</protein>
<dbReference type="GO" id="GO:0003824">
    <property type="term" value="F:catalytic activity"/>
    <property type="evidence" value="ECO:0007669"/>
    <property type="project" value="InterPro"/>
</dbReference>
<dbReference type="InterPro" id="IPR005302">
    <property type="entry name" value="MoCF_Sase_C"/>
</dbReference>
<dbReference type="InterPro" id="IPR011037">
    <property type="entry name" value="Pyrv_Knase-like_insert_dom_sf"/>
</dbReference>
<evidence type="ECO:0000313" key="2">
    <source>
        <dbReference type="EMBL" id="KPB01248.1"/>
    </source>
</evidence>
<dbReference type="PROSITE" id="PS51340">
    <property type="entry name" value="MOSC"/>
    <property type="match status" value="1"/>
</dbReference>
<dbReference type="STRING" id="1514904.SU32_09330"/>
<feature type="domain" description="MOSC" evidence="1">
    <location>
        <begin position="96"/>
        <end position="257"/>
    </location>
</feature>
<dbReference type="PATRIC" id="fig|1514904.3.peg.695"/>
<dbReference type="AlphaFoldDB" id="A0A0N0E7J1"/>
<reference evidence="2 3" key="1">
    <citation type="submission" date="2015-01" db="EMBL/GenBank/DDBJ databases">
        <title>Ahrensia donghaiensis sp. nov., a novel dimethylsulphoniopropionate-cleavage bacterium isolated from seawater and emended descriptions of the genus Ahrensia and Ahrensia kielensis.</title>
        <authorList>
            <person name="Liu J."/>
        </authorList>
    </citation>
    <scope>NUCLEOTIDE SEQUENCE [LARGE SCALE GENOMIC DNA]</scope>
    <source>
        <strain evidence="2 3">LZD062</strain>
    </source>
</reference>